<feature type="modified residue" description="4-aspartylphosphate" evidence="2">
    <location>
        <position position="56"/>
    </location>
</feature>
<dbReference type="SMART" id="SM00448">
    <property type="entry name" value="REC"/>
    <property type="match status" value="1"/>
</dbReference>
<evidence type="ECO:0000313" key="4">
    <source>
        <dbReference type="EMBL" id="QQG35574.1"/>
    </source>
</evidence>
<dbReference type="PANTHER" id="PTHR44591:SF3">
    <property type="entry name" value="RESPONSE REGULATORY DOMAIN-CONTAINING PROTEIN"/>
    <property type="match status" value="1"/>
</dbReference>
<feature type="domain" description="Response regulatory" evidence="3">
    <location>
        <begin position="6"/>
        <end position="123"/>
    </location>
</feature>
<dbReference type="InterPro" id="IPR050595">
    <property type="entry name" value="Bact_response_regulator"/>
</dbReference>
<dbReference type="SUPFAM" id="SSF52172">
    <property type="entry name" value="CheY-like"/>
    <property type="match status" value="1"/>
</dbReference>
<sequence>MKQIQRILCVDDEPDMRLLIKLALENVRKYEVGVYGSGKELLDNISSHNPDIVLLDFVMPGMDGLQILHELRARDDCKGIPVIFMTGSSSESDIDMIMAAGAAGIISKPFDPLILAASIEEIWGRIHG</sequence>
<dbReference type="Proteomes" id="UP000595362">
    <property type="component" value="Chromosome"/>
</dbReference>
<dbReference type="InterPro" id="IPR011006">
    <property type="entry name" value="CheY-like_superfamily"/>
</dbReference>
<dbReference type="EMBL" id="CP066681">
    <property type="protein sequence ID" value="QQG35574.1"/>
    <property type="molecule type" value="Genomic_DNA"/>
</dbReference>
<dbReference type="AlphaFoldDB" id="A0A7T5R193"/>
<protein>
    <submittedName>
        <fullName evidence="4">Response regulator</fullName>
    </submittedName>
</protein>
<accession>A0A7T5R193</accession>
<proteinExistence type="predicted"/>
<organism evidence="4 5">
    <name type="scientific">Micavibrio aeruginosavorus</name>
    <dbReference type="NCBI Taxonomy" id="349221"/>
    <lineage>
        <taxon>Bacteria</taxon>
        <taxon>Pseudomonadati</taxon>
        <taxon>Bdellovibrionota</taxon>
        <taxon>Bdellovibrionia</taxon>
        <taxon>Bdellovibrionales</taxon>
        <taxon>Pseudobdellovibrionaceae</taxon>
        <taxon>Micavibrio</taxon>
    </lineage>
</organism>
<dbReference type="Pfam" id="PF00072">
    <property type="entry name" value="Response_reg"/>
    <property type="match status" value="1"/>
</dbReference>
<dbReference type="Gene3D" id="3.40.50.2300">
    <property type="match status" value="1"/>
</dbReference>
<evidence type="ECO:0000256" key="1">
    <source>
        <dbReference type="ARBA" id="ARBA00022553"/>
    </source>
</evidence>
<evidence type="ECO:0000259" key="3">
    <source>
        <dbReference type="PROSITE" id="PS50110"/>
    </source>
</evidence>
<dbReference type="InterPro" id="IPR001789">
    <property type="entry name" value="Sig_transdc_resp-reg_receiver"/>
</dbReference>
<reference evidence="4 5" key="1">
    <citation type="submission" date="2020-07" db="EMBL/GenBank/DDBJ databases">
        <title>Huge and variable diversity of episymbiotic CPR bacteria and DPANN archaea in groundwater ecosystems.</title>
        <authorList>
            <person name="He C.Y."/>
            <person name="Keren R."/>
            <person name="Whittaker M."/>
            <person name="Farag I.F."/>
            <person name="Doudna J."/>
            <person name="Cate J.H.D."/>
            <person name="Banfield J.F."/>
        </authorList>
    </citation>
    <scope>NUCLEOTIDE SEQUENCE [LARGE SCALE GENOMIC DNA]</scope>
    <source>
        <strain evidence="4">NC_groundwater_70_Ag_B-0.1um_54_66</strain>
    </source>
</reference>
<dbReference type="PANTHER" id="PTHR44591">
    <property type="entry name" value="STRESS RESPONSE REGULATOR PROTEIN 1"/>
    <property type="match status" value="1"/>
</dbReference>
<name>A0A7T5R193_9BACT</name>
<keyword evidence="1 2" id="KW-0597">Phosphoprotein</keyword>
<dbReference type="GO" id="GO:0000160">
    <property type="term" value="P:phosphorelay signal transduction system"/>
    <property type="evidence" value="ECO:0007669"/>
    <property type="project" value="InterPro"/>
</dbReference>
<evidence type="ECO:0000256" key="2">
    <source>
        <dbReference type="PROSITE-ProRule" id="PRU00169"/>
    </source>
</evidence>
<dbReference type="PROSITE" id="PS50110">
    <property type="entry name" value="RESPONSE_REGULATORY"/>
    <property type="match status" value="1"/>
</dbReference>
<gene>
    <name evidence="4" type="ORF">HYS17_08575</name>
</gene>
<evidence type="ECO:0000313" key="5">
    <source>
        <dbReference type="Proteomes" id="UP000595362"/>
    </source>
</evidence>